<proteinExistence type="predicted"/>
<reference evidence="2 3" key="1">
    <citation type="journal article" date="2014" name="Genome Biol. Evol.">
        <title>The secreted proteins of Achlya hypogyna and Thraustotheca clavata identify the ancestral oomycete secretome and reveal gene acquisitions by horizontal gene transfer.</title>
        <authorList>
            <person name="Misner I."/>
            <person name="Blouin N."/>
            <person name="Leonard G."/>
            <person name="Richards T.A."/>
            <person name="Lane C.E."/>
        </authorList>
    </citation>
    <scope>NUCLEOTIDE SEQUENCE [LARGE SCALE GENOMIC DNA]</scope>
    <source>
        <strain evidence="2 3">ATCC 34112</strain>
    </source>
</reference>
<sequence length="1309" mass="146234">MDLASWAHEAFAPVVLLNTTAEAERIVAKNGGLTVEQFLNAYGVFDNTNTPVRTISGIIPQPQVRMRFLHANNLHSVSPTDSSSKINQVVRDSAILDKPEVLPSVSSEMDVPAFLNALGGDPLPWFAAFKHELMESFQCEETSMMYHPLANILVVSSTEVDPRSAFNTLASPQTMPQVFQDGLYDMNIPKYYIVLHDICETQHTSIDADAIFKNLGLPANSGGVIHINSLSEANVYAASSWMNHPYVRNLPELVLDYPFGCYLADSDHQSVRNMLWDFATKCMLPYIEAKIVALNDNVAAVKKGVKNAIRSWWRKPKDTSTRSSIYVYRYDSIESNMRFLADLAFFIRDYDLALSMYRLVRDDYKTDKALLHCANANECIALCLFLVQGSVPQIHNAIESCVAIYARLAQSAPQCQTVRHATRTAIFASDVYAQLFQSAPNSDLMDSASAALIRGSSATDPTQLNFGICAAVLLERAAYCDLLSRIPKYRKYGFRMVMAGHVYATMGYLPHAARCYSSARSMYTNSRWFSVDDHITGTLAKQLYSLSFPQQAIALLLTRIGSGRHTKTQQMQLLNEFYDMVSQCLHDDNELLLKDFNVLETFTPSGSQKVLLVKNLAIPAINDGTVVVYAPMNAAGPTQAIDLDETAWKHLRFALEREEKIQSLAGATNTPHWRELGTASASALQLSTRHLTKKTKERVEPKHYIANEWVYVEFDMSNHLACEVVLSQLHLFGSFDETTTNVEYQDVTMAPFSETHVQLRIMPQSTGHFEILGIRWALNTHVHGEHSFKLPGVLLQDSLKHRAQRTRAPNKSTHCDVLAPMPWLGVEFAMDDGKPMPNPVVCMEDELVVINMTLTNNGSEPLTELMIICTEWAYTVEATCHVVGAAGHAQELDDFVLAPGESRTYRLFCQSSHAGTQTVRFLFRYNCTGGQSPRIVPVLIEAETLKCLTLSHAIHPSYNRSGEYVLALSIANARKDGTREATPSMDLIKAVTYSLHWVLVPFERKDFNALEKMRPGTSLQWQETSTLYFRLVPRSDTSSPEEQLILKDDANVPSYPLLQFLALSHAADRLAEFKKKKSLEQNGNKAQLLRSIQSVRRENKMQHGAHPDDPSNGVIPAYEHVPLTSTDALLHPDMDLHVVVQWSGTGPVVNGQQKKRCFGQSHVLNIQVRTPYVATSNACPLTMTLDFPPSVALSNCQAIVPMTLHLRNDASLNSPAITFTLETLVPEEEHPSVRSSTQSTTTARIFWAGTTRKTFHNLAPSTPVSVALTACFAVPGIFDLNRFRFIIERENQRPLTVFFPVEYLVHVTR</sequence>
<feature type="domain" description="TPPC8 C-terminal Ig-like" evidence="1">
    <location>
        <begin position="1195"/>
        <end position="1285"/>
    </location>
</feature>
<gene>
    <name evidence="2" type="ORF">THRCLA_11660</name>
</gene>
<keyword evidence="3" id="KW-1185">Reference proteome</keyword>
<evidence type="ECO:0000313" key="3">
    <source>
        <dbReference type="Proteomes" id="UP000243217"/>
    </source>
</evidence>
<protein>
    <recommendedName>
        <fullName evidence="1">TPPC8 C-terminal Ig-like domain-containing protein</fullName>
    </recommendedName>
</protein>
<dbReference type="PANTHER" id="PTHR12975:SF6">
    <property type="entry name" value="TRAFFICKING PROTEIN PARTICLE COMPLEX SUBUNIT 8"/>
    <property type="match status" value="1"/>
</dbReference>
<dbReference type="Pfam" id="PF12739">
    <property type="entry name" value="TRAPPC-Trs85"/>
    <property type="match status" value="1"/>
</dbReference>
<dbReference type="Pfam" id="PF24542">
    <property type="entry name" value="Ig_TPPC8_C"/>
    <property type="match status" value="1"/>
</dbReference>
<dbReference type="Proteomes" id="UP000243217">
    <property type="component" value="Unassembled WGS sequence"/>
</dbReference>
<dbReference type="OrthoDB" id="437922at2759"/>
<accession>A0A1V9Y735</accession>
<dbReference type="PANTHER" id="PTHR12975">
    <property type="entry name" value="TRANSPORT PROTEIN TRAPP"/>
    <property type="match status" value="1"/>
</dbReference>
<comment type="caution">
    <text evidence="2">The sequence shown here is derived from an EMBL/GenBank/DDBJ whole genome shotgun (WGS) entry which is preliminary data.</text>
</comment>
<dbReference type="InterPro" id="IPR057651">
    <property type="entry name" value="Ig_TPPC8_C"/>
</dbReference>
<name>A0A1V9Y735_9STRA</name>
<dbReference type="InterPro" id="IPR024420">
    <property type="entry name" value="TRAPP_III_complex_Trs85"/>
</dbReference>
<evidence type="ECO:0000259" key="1">
    <source>
        <dbReference type="Pfam" id="PF24542"/>
    </source>
</evidence>
<dbReference type="GO" id="GO:1990072">
    <property type="term" value="C:TRAPPIII protein complex"/>
    <property type="evidence" value="ECO:0007669"/>
    <property type="project" value="TreeGrafter"/>
</dbReference>
<evidence type="ECO:0000313" key="2">
    <source>
        <dbReference type="EMBL" id="OQR81516.1"/>
    </source>
</evidence>
<dbReference type="EMBL" id="JNBS01004967">
    <property type="protein sequence ID" value="OQR81516.1"/>
    <property type="molecule type" value="Genomic_DNA"/>
</dbReference>
<organism evidence="2 3">
    <name type="scientific">Thraustotheca clavata</name>
    <dbReference type="NCBI Taxonomy" id="74557"/>
    <lineage>
        <taxon>Eukaryota</taxon>
        <taxon>Sar</taxon>
        <taxon>Stramenopiles</taxon>
        <taxon>Oomycota</taxon>
        <taxon>Saprolegniomycetes</taxon>
        <taxon>Saprolegniales</taxon>
        <taxon>Achlyaceae</taxon>
        <taxon>Thraustotheca</taxon>
    </lineage>
</organism>
<dbReference type="STRING" id="74557.A0A1V9Y735"/>